<evidence type="ECO:0000313" key="3">
    <source>
        <dbReference type="Proteomes" id="UP001205612"/>
    </source>
</evidence>
<sequence length="107" mass="11104">MNDLSPSRRGTGEDVLLTVLLWFLDTVVGIVVLLTGLGTTGFNAFEPDRHASLTPVFAYVAGFAGVVLLSAIGLYRRGYRVSVTAQVIAGVAALALCAAGLSGHLTL</sequence>
<dbReference type="RefSeq" id="WP_258778901.1">
    <property type="nucleotide sequence ID" value="NZ_JANUGP010000009.1"/>
</dbReference>
<feature type="transmembrane region" description="Helical" evidence="1">
    <location>
        <begin position="15"/>
        <end position="36"/>
    </location>
</feature>
<evidence type="ECO:0000256" key="1">
    <source>
        <dbReference type="SAM" id="Phobius"/>
    </source>
</evidence>
<name>A0ABT2B1M2_9ACTN</name>
<dbReference type="EMBL" id="JANUGP010000009">
    <property type="protein sequence ID" value="MCS0602381.1"/>
    <property type="molecule type" value="Genomic_DNA"/>
</dbReference>
<evidence type="ECO:0000313" key="2">
    <source>
        <dbReference type="EMBL" id="MCS0602381.1"/>
    </source>
</evidence>
<comment type="caution">
    <text evidence="2">The sequence shown here is derived from an EMBL/GenBank/DDBJ whole genome shotgun (WGS) entry which is preliminary data.</text>
</comment>
<keyword evidence="1" id="KW-0472">Membrane</keyword>
<gene>
    <name evidence="2" type="ORF">NX794_14345</name>
</gene>
<keyword evidence="1" id="KW-0812">Transmembrane</keyword>
<proteinExistence type="predicted"/>
<reference evidence="2 3" key="1">
    <citation type="submission" date="2022-08" db="EMBL/GenBank/DDBJ databases">
        <authorList>
            <person name="Somphong A."/>
            <person name="Phongsopitanun W."/>
        </authorList>
    </citation>
    <scope>NUCLEOTIDE SEQUENCE [LARGE SCALE GENOMIC DNA]</scope>
    <source>
        <strain evidence="2 3">LP11</strain>
    </source>
</reference>
<organism evidence="2 3">
    <name type="scientific">Streptomyces pyxinicus</name>
    <dbReference type="NCBI Taxonomy" id="2970331"/>
    <lineage>
        <taxon>Bacteria</taxon>
        <taxon>Bacillati</taxon>
        <taxon>Actinomycetota</taxon>
        <taxon>Actinomycetes</taxon>
        <taxon>Kitasatosporales</taxon>
        <taxon>Streptomycetaceae</taxon>
        <taxon>Streptomyces</taxon>
    </lineage>
</organism>
<keyword evidence="3" id="KW-1185">Reference proteome</keyword>
<dbReference type="Proteomes" id="UP001205612">
    <property type="component" value="Unassembled WGS sequence"/>
</dbReference>
<accession>A0ABT2B1M2</accession>
<feature type="transmembrane region" description="Helical" evidence="1">
    <location>
        <begin position="87"/>
        <end position="105"/>
    </location>
</feature>
<protein>
    <submittedName>
        <fullName evidence="2">DUF6234 family protein</fullName>
    </submittedName>
</protein>
<keyword evidence="1" id="KW-1133">Transmembrane helix</keyword>
<feature type="transmembrane region" description="Helical" evidence="1">
    <location>
        <begin position="56"/>
        <end position="75"/>
    </location>
</feature>